<dbReference type="KEGG" id="fcy:FRACYDRAFT_268622"/>
<dbReference type="AlphaFoldDB" id="A0A1E7FGA8"/>
<dbReference type="InParanoid" id="A0A1E7FGA8"/>
<dbReference type="EMBL" id="KV784357">
    <property type="protein sequence ID" value="OEU17210.1"/>
    <property type="molecule type" value="Genomic_DNA"/>
</dbReference>
<feature type="coiled-coil region" evidence="1">
    <location>
        <begin position="319"/>
        <end position="353"/>
    </location>
</feature>
<accession>A0A1E7FGA8</accession>
<dbReference type="Proteomes" id="UP000095751">
    <property type="component" value="Unassembled WGS sequence"/>
</dbReference>
<protein>
    <submittedName>
        <fullName evidence="3">Uncharacterized protein</fullName>
    </submittedName>
</protein>
<gene>
    <name evidence="3" type="ORF">FRACYDRAFT_268622</name>
</gene>
<organism evidence="3 4">
    <name type="scientific">Fragilariopsis cylindrus CCMP1102</name>
    <dbReference type="NCBI Taxonomy" id="635003"/>
    <lineage>
        <taxon>Eukaryota</taxon>
        <taxon>Sar</taxon>
        <taxon>Stramenopiles</taxon>
        <taxon>Ochrophyta</taxon>
        <taxon>Bacillariophyta</taxon>
        <taxon>Bacillariophyceae</taxon>
        <taxon>Bacillariophycidae</taxon>
        <taxon>Bacillariales</taxon>
        <taxon>Bacillariaceae</taxon>
        <taxon>Fragilariopsis</taxon>
    </lineage>
</organism>
<reference evidence="3 4" key="1">
    <citation type="submission" date="2016-09" db="EMBL/GenBank/DDBJ databases">
        <title>Extensive genetic diversity and differential bi-allelic expression allows diatom success in the polar Southern Ocean.</title>
        <authorList>
            <consortium name="DOE Joint Genome Institute"/>
            <person name="Mock T."/>
            <person name="Otillar R.P."/>
            <person name="Strauss J."/>
            <person name="Dupont C."/>
            <person name="Frickenhaus S."/>
            <person name="Maumus F."/>
            <person name="Mcmullan M."/>
            <person name="Sanges R."/>
            <person name="Schmutz J."/>
            <person name="Toseland A."/>
            <person name="Valas R."/>
            <person name="Veluchamy A."/>
            <person name="Ward B.J."/>
            <person name="Allen A."/>
            <person name="Barry K."/>
            <person name="Falciatore A."/>
            <person name="Ferrante M."/>
            <person name="Fortunato A.E."/>
            <person name="Gloeckner G."/>
            <person name="Gruber A."/>
            <person name="Hipkin R."/>
            <person name="Janech M."/>
            <person name="Kroth P."/>
            <person name="Leese F."/>
            <person name="Lindquist E."/>
            <person name="Lyon B.R."/>
            <person name="Martin J."/>
            <person name="Mayer C."/>
            <person name="Parker M."/>
            <person name="Quesneville H."/>
            <person name="Raymond J."/>
            <person name="Uhlig C."/>
            <person name="Valentin K.U."/>
            <person name="Worden A.Z."/>
            <person name="Armbrust E.V."/>
            <person name="Bowler C."/>
            <person name="Green B."/>
            <person name="Moulton V."/>
            <person name="Van Oosterhout C."/>
            <person name="Grigoriev I."/>
        </authorList>
    </citation>
    <scope>NUCLEOTIDE SEQUENCE [LARGE SCALE GENOMIC DNA]</scope>
    <source>
        <strain evidence="3 4">CCMP1102</strain>
    </source>
</reference>
<feature type="region of interest" description="Disordered" evidence="2">
    <location>
        <begin position="380"/>
        <end position="449"/>
    </location>
</feature>
<name>A0A1E7FGA8_9STRA</name>
<evidence type="ECO:0000313" key="3">
    <source>
        <dbReference type="EMBL" id="OEU17210.1"/>
    </source>
</evidence>
<proteinExistence type="predicted"/>
<evidence type="ECO:0000256" key="1">
    <source>
        <dbReference type="SAM" id="Coils"/>
    </source>
</evidence>
<keyword evidence="4" id="KW-1185">Reference proteome</keyword>
<feature type="compositionally biased region" description="Polar residues" evidence="2">
    <location>
        <begin position="435"/>
        <end position="449"/>
    </location>
</feature>
<sequence>MDDALEQSSKSLEAVREIMNAKAQKELKELQRNMNQLLEDESKAKRQQDIMYKEQISRLNQQYNKELLRLKEDGNFGLEKYTEEKDVEIQRLKKEYEEKISSMEHVANEEKEKLMTTGKGMMKDIKERKEEEIRDLHDDVDYLEKTILKLEQEKQTLEQKNNNLGSQTLTKIAEYKKKIHIASSRINTLSADNNDYEDTVKILERERSKLREENDRYRRQIGGRSGSDSALLIQFETLQNEYKNVVDETQELRRQLQDQDNRSLASIGEEESHSRHYTRNRANNTTLLQQQAEFVEIVHSLTGEKRQLIMENSASFTVVQKAEQRAWEVEQENEKLKQHLTSLKLSRERMENVPVDVQGDSPIYEMTVSDDILIPRPPTQFENNTPVGVSSYHSRNYKSSPREEAILVDSRGQNLDRRSNFGLQSPNHDIKRVVQSPTIHTPNKSRSLR</sequence>
<keyword evidence="1" id="KW-0175">Coiled coil</keyword>
<feature type="region of interest" description="Disordered" evidence="2">
    <location>
        <begin position="255"/>
        <end position="280"/>
    </location>
</feature>
<dbReference type="OrthoDB" id="49395at2759"/>
<feature type="compositionally biased region" description="Polar residues" evidence="2">
    <location>
        <begin position="380"/>
        <end position="399"/>
    </location>
</feature>
<evidence type="ECO:0000256" key="2">
    <source>
        <dbReference type="SAM" id="MobiDB-lite"/>
    </source>
</evidence>
<evidence type="ECO:0000313" key="4">
    <source>
        <dbReference type="Proteomes" id="UP000095751"/>
    </source>
</evidence>